<dbReference type="AlphaFoldDB" id="W0AGW6"/>
<evidence type="ECO:0008006" key="3">
    <source>
        <dbReference type="Google" id="ProtNLM"/>
    </source>
</evidence>
<name>W0AGW6_9SPHN</name>
<organism evidence="1 2">
    <name type="scientific">Sphingomonas sanxanigenens DSM 19645 = NX02</name>
    <dbReference type="NCBI Taxonomy" id="1123269"/>
    <lineage>
        <taxon>Bacteria</taxon>
        <taxon>Pseudomonadati</taxon>
        <taxon>Pseudomonadota</taxon>
        <taxon>Alphaproteobacteria</taxon>
        <taxon>Sphingomonadales</taxon>
        <taxon>Sphingomonadaceae</taxon>
        <taxon>Sphingomonas</taxon>
    </lineage>
</organism>
<evidence type="ECO:0000313" key="1">
    <source>
        <dbReference type="EMBL" id="AHE56366.1"/>
    </source>
</evidence>
<sequence>MGLVYAEIELSNPSDAALSPIVQKALVDRGSTWLVVPQHVANQLRLQVLEEREITLADGAKRVIPYAGPVRVRFANRNAFAGALVMGEEVLLGAIPMEDMDLVIHPLSRTLMANPMNPNIPGSMAVGAVAGRKDGE</sequence>
<gene>
    <name evidence="1" type="ORF">NX02_23770</name>
</gene>
<dbReference type="InterPro" id="IPR022274">
    <property type="entry name" value="Peptidase_asp_AF0612"/>
</dbReference>
<dbReference type="STRING" id="1123269.NX02_23770"/>
<dbReference type="KEGG" id="ssan:NX02_23770"/>
<evidence type="ECO:0000313" key="2">
    <source>
        <dbReference type="Proteomes" id="UP000018851"/>
    </source>
</evidence>
<dbReference type="HOGENOM" id="CLU_153957_0_0_5"/>
<dbReference type="NCBIfam" id="TIGR03698">
    <property type="entry name" value="clan_AA_DTGF"/>
    <property type="match status" value="1"/>
</dbReference>
<dbReference type="Proteomes" id="UP000018851">
    <property type="component" value="Chromosome"/>
</dbReference>
<accession>W0AGW6</accession>
<dbReference type="OrthoDB" id="664884at2"/>
<keyword evidence="2" id="KW-1185">Reference proteome</keyword>
<dbReference type="EMBL" id="CP006644">
    <property type="protein sequence ID" value="AHE56366.1"/>
    <property type="molecule type" value="Genomic_DNA"/>
</dbReference>
<protein>
    <recommendedName>
        <fullName evidence="3">Peptidase</fullName>
    </recommendedName>
</protein>
<dbReference type="eggNOG" id="COG3577">
    <property type="taxonomic scope" value="Bacteria"/>
</dbReference>
<dbReference type="PATRIC" id="fig|1123269.5.peg.4655"/>
<reference evidence="1 2" key="1">
    <citation type="submission" date="2013-07" db="EMBL/GenBank/DDBJ databases">
        <title>Completed genome of Sphingomonas sanxanigenens NX02.</title>
        <authorList>
            <person name="Ma T."/>
            <person name="Huang H."/>
            <person name="Wu M."/>
            <person name="Li X."/>
            <person name="Li G."/>
        </authorList>
    </citation>
    <scope>NUCLEOTIDE SEQUENCE [LARGE SCALE GENOMIC DNA]</scope>
    <source>
        <strain evidence="1 2">NX02</strain>
    </source>
</reference>
<proteinExistence type="predicted"/>
<dbReference type="RefSeq" id="WP_025294484.1">
    <property type="nucleotide sequence ID" value="NZ_CP006644.1"/>
</dbReference>